<dbReference type="PIRSF" id="PIRSF017393">
    <property type="entry name" value="MTase_SAV2177"/>
    <property type="match status" value="1"/>
</dbReference>
<organism evidence="2 3">
    <name type="scientific">Kibdelosporangium aridum</name>
    <dbReference type="NCBI Taxonomy" id="2030"/>
    <lineage>
        <taxon>Bacteria</taxon>
        <taxon>Bacillati</taxon>
        <taxon>Actinomycetota</taxon>
        <taxon>Actinomycetes</taxon>
        <taxon>Pseudonocardiales</taxon>
        <taxon>Pseudonocardiaceae</taxon>
        <taxon>Kibdelosporangium</taxon>
    </lineage>
</organism>
<dbReference type="SUPFAM" id="SSF53335">
    <property type="entry name" value="S-adenosyl-L-methionine-dependent methyltransferases"/>
    <property type="match status" value="1"/>
</dbReference>
<dbReference type="EMBL" id="QHKI01000031">
    <property type="protein sequence ID" value="RSM79974.1"/>
    <property type="molecule type" value="Genomic_DNA"/>
</dbReference>
<evidence type="ECO:0000313" key="3">
    <source>
        <dbReference type="Proteomes" id="UP000287547"/>
    </source>
</evidence>
<dbReference type="InterPro" id="IPR029063">
    <property type="entry name" value="SAM-dependent_MTases_sf"/>
</dbReference>
<gene>
    <name evidence="2" type="ORF">DMH04_30700</name>
</gene>
<dbReference type="InterPro" id="IPR006764">
    <property type="entry name" value="SAM_dep_MeTrfase_SAV2177_type"/>
</dbReference>
<evidence type="ECO:0008006" key="4">
    <source>
        <dbReference type="Google" id="ProtNLM"/>
    </source>
</evidence>
<protein>
    <recommendedName>
        <fullName evidence="4">S-adenosyl methyltransferase</fullName>
    </recommendedName>
</protein>
<proteinExistence type="predicted"/>
<evidence type="ECO:0000256" key="1">
    <source>
        <dbReference type="SAM" id="MobiDB-lite"/>
    </source>
</evidence>
<dbReference type="Pfam" id="PF04672">
    <property type="entry name" value="Methyltransf_19"/>
    <property type="match status" value="1"/>
</dbReference>
<name>A0A428Z2L8_KIBAR</name>
<comment type="caution">
    <text evidence="2">The sequence shown here is derived from an EMBL/GenBank/DDBJ whole genome shotgun (WGS) entry which is preliminary data.</text>
</comment>
<reference evidence="2 3" key="1">
    <citation type="submission" date="2018-05" db="EMBL/GenBank/DDBJ databases">
        <title>Evolution of GPA BGCs.</title>
        <authorList>
            <person name="Waglechner N."/>
            <person name="Wright G.D."/>
        </authorList>
    </citation>
    <scope>NUCLEOTIDE SEQUENCE [LARGE SCALE GENOMIC DNA]</scope>
    <source>
        <strain evidence="2 3">A82846</strain>
    </source>
</reference>
<dbReference type="Gene3D" id="3.40.50.150">
    <property type="entry name" value="Vaccinia Virus protein VP39"/>
    <property type="match status" value="1"/>
</dbReference>
<evidence type="ECO:0000313" key="2">
    <source>
        <dbReference type="EMBL" id="RSM79974.1"/>
    </source>
</evidence>
<dbReference type="AlphaFoldDB" id="A0A428Z2L8"/>
<dbReference type="OrthoDB" id="3516042at2"/>
<dbReference type="Proteomes" id="UP000287547">
    <property type="component" value="Unassembled WGS sequence"/>
</dbReference>
<accession>A0A428Z2L8</accession>
<feature type="region of interest" description="Disordered" evidence="1">
    <location>
        <begin position="293"/>
        <end position="318"/>
    </location>
</feature>
<sequence>MVDYDSTRSGGALLRQWSRVHRFRWSKLSLLFTDEPARCSAVAQQQDSWIPPDIDTDTPSGARTYDYLLGGSHNFAADRHAAEAAERIMPGIAQVARLNRAFLGRVVRFMIDQGIRQFLDLGSGMPTVGNVHQIADRAHPGCRVVYVDRDPIAVAHSELMLAANDHAAIVHADVQYPEDIFASSPACRLINLDEPVGVLMLALLHWIPDEADPGAVVADYRRRVPVGSYLAISHLTSDQQTDQITSAVGMFNRAKGTDQATPRPYSQVEAMFGDFELVEPGLVGCGHWRPAGTGDITDDPETNRQIYGGVGRKVHPNQ</sequence>